<reference evidence="1" key="1">
    <citation type="submission" date="2021-01" db="EMBL/GenBank/DDBJ databases">
        <authorList>
            <consortium name="Genoscope - CEA"/>
            <person name="William W."/>
        </authorList>
    </citation>
    <scope>NUCLEOTIDE SEQUENCE</scope>
</reference>
<accession>A0A816RUY0</accession>
<evidence type="ECO:0000313" key="1">
    <source>
        <dbReference type="EMBL" id="CAF2077626.1"/>
    </source>
</evidence>
<dbReference type="PANTHER" id="PTHR36364">
    <property type="entry name" value="OS03G0203000 PROTEIN"/>
    <property type="match status" value="1"/>
</dbReference>
<dbReference type="EMBL" id="HG994365">
    <property type="protein sequence ID" value="CAF2077626.1"/>
    <property type="molecule type" value="Genomic_DNA"/>
</dbReference>
<protein>
    <submittedName>
        <fullName evidence="1">(rape) hypothetical protein</fullName>
    </submittedName>
</protein>
<feature type="non-terminal residue" evidence="1">
    <location>
        <position position="1"/>
    </location>
</feature>
<dbReference type="PANTHER" id="PTHR36364:SF1">
    <property type="entry name" value="OS03G0203000 PROTEIN"/>
    <property type="match status" value="1"/>
</dbReference>
<dbReference type="AlphaFoldDB" id="A0A816RUY0"/>
<gene>
    <name evidence="1" type="ORF">DARMORV10_C01P44480.1</name>
</gene>
<organism evidence="1">
    <name type="scientific">Brassica napus</name>
    <name type="common">Rape</name>
    <dbReference type="NCBI Taxonomy" id="3708"/>
    <lineage>
        <taxon>Eukaryota</taxon>
        <taxon>Viridiplantae</taxon>
        <taxon>Streptophyta</taxon>
        <taxon>Embryophyta</taxon>
        <taxon>Tracheophyta</taxon>
        <taxon>Spermatophyta</taxon>
        <taxon>Magnoliopsida</taxon>
        <taxon>eudicotyledons</taxon>
        <taxon>Gunneridae</taxon>
        <taxon>Pentapetalae</taxon>
        <taxon>rosids</taxon>
        <taxon>malvids</taxon>
        <taxon>Brassicales</taxon>
        <taxon>Brassicaceae</taxon>
        <taxon>Brassiceae</taxon>
        <taxon>Brassica</taxon>
    </lineage>
</organism>
<sequence>WKTRKGKRQCGTEMMKELQEADRVIKLSHQTADRDGVNRNGRSGFLGSWTRVEKKWDHDLFEEANKSPARANEDEQVAKVEALLAS</sequence>
<proteinExistence type="predicted"/>
<dbReference type="Proteomes" id="UP001295469">
    <property type="component" value="Chromosome C01"/>
</dbReference>
<name>A0A816RUY0_BRANA</name>